<evidence type="ECO:0000313" key="2">
    <source>
        <dbReference type="Proteomes" id="UP000799436"/>
    </source>
</evidence>
<evidence type="ECO:0000313" key="1">
    <source>
        <dbReference type="EMBL" id="KAF2769423.1"/>
    </source>
</evidence>
<gene>
    <name evidence="1" type="ORF">EJ03DRAFT_97034</name>
</gene>
<proteinExistence type="predicted"/>
<name>A0A6G1L914_9PEZI</name>
<sequence length="150" mass="16684">MVRCLKQLSTASSSSQPYRAWTIGNLPTPSQVISRYIPPFAASTVAYTAARLNTRSHPPIVQLIQRQRIMLVLARLIWSRQHLFLADTITPLVGLRFLVRATGSWTAASADDFVSLVLRIFLCSPLEFVHGVCKVNSRSDLEGLLDLTMS</sequence>
<dbReference type="Proteomes" id="UP000799436">
    <property type="component" value="Unassembled WGS sequence"/>
</dbReference>
<accession>A0A6G1L914</accession>
<reference evidence="1" key="1">
    <citation type="journal article" date="2020" name="Stud. Mycol.">
        <title>101 Dothideomycetes genomes: a test case for predicting lifestyles and emergence of pathogens.</title>
        <authorList>
            <person name="Haridas S."/>
            <person name="Albert R."/>
            <person name="Binder M."/>
            <person name="Bloem J."/>
            <person name="Labutti K."/>
            <person name="Salamov A."/>
            <person name="Andreopoulos B."/>
            <person name="Baker S."/>
            <person name="Barry K."/>
            <person name="Bills G."/>
            <person name="Bluhm B."/>
            <person name="Cannon C."/>
            <person name="Castanera R."/>
            <person name="Culley D."/>
            <person name="Daum C."/>
            <person name="Ezra D."/>
            <person name="Gonzalez J."/>
            <person name="Henrissat B."/>
            <person name="Kuo A."/>
            <person name="Liang C."/>
            <person name="Lipzen A."/>
            <person name="Lutzoni F."/>
            <person name="Magnuson J."/>
            <person name="Mondo S."/>
            <person name="Nolan M."/>
            <person name="Ohm R."/>
            <person name="Pangilinan J."/>
            <person name="Park H.-J."/>
            <person name="Ramirez L."/>
            <person name="Alfaro M."/>
            <person name="Sun H."/>
            <person name="Tritt A."/>
            <person name="Yoshinaga Y."/>
            <person name="Zwiers L.-H."/>
            <person name="Turgeon B."/>
            <person name="Goodwin S."/>
            <person name="Spatafora J."/>
            <person name="Crous P."/>
            <person name="Grigoriev I."/>
        </authorList>
    </citation>
    <scope>NUCLEOTIDE SEQUENCE</scope>
    <source>
        <strain evidence="1">CBS 116005</strain>
    </source>
</reference>
<organism evidence="1 2">
    <name type="scientific">Teratosphaeria nubilosa</name>
    <dbReference type="NCBI Taxonomy" id="161662"/>
    <lineage>
        <taxon>Eukaryota</taxon>
        <taxon>Fungi</taxon>
        <taxon>Dikarya</taxon>
        <taxon>Ascomycota</taxon>
        <taxon>Pezizomycotina</taxon>
        <taxon>Dothideomycetes</taxon>
        <taxon>Dothideomycetidae</taxon>
        <taxon>Mycosphaerellales</taxon>
        <taxon>Teratosphaeriaceae</taxon>
        <taxon>Teratosphaeria</taxon>
    </lineage>
</organism>
<protein>
    <submittedName>
        <fullName evidence="1">Uncharacterized protein</fullName>
    </submittedName>
</protein>
<keyword evidence="2" id="KW-1185">Reference proteome</keyword>
<dbReference type="EMBL" id="ML995834">
    <property type="protein sequence ID" value="KAF2769423.1"/>
    <property type="molecule type" value="Genomic_DNA"/>
</dbReference>
<dbReference type="AlphaFoldDB" id="A0A6G1L914"/>